<dbReference type="GO" id="GO:0016787">
    <property type="term" value="F:hydrolase activity"/>
    <property type="evidence" value="ECO:0007669"/>
    <property type="project" value="UniProtKB-KW"/>
</dbReference>
<dbReference type="Pfam" id="PF25597">
    <property type="entry name" value="SH3_retrovirus"/>
    <property type="match status" value="1"/>
</dbReference>
<accession>A0A9K3KJH5</accession>
<gene>
    <name evidence="12" type="ORF">IV203_032415</name>
</gene>
<dbReference type="GO" id="GO:0003887">
    <property type="term" value="F:DNA-directed DNA polymerase activity"/>
    <property type="evidence" value="ECO:0007669"/>
    <property type="project" value="UniProtKB-KW"/>
</dbReference>
<keyword evidence="8" id="KW-0808">Transferase</keyword>
<dbReference type="PROSITE" id="PS50994">
    <property type="entry name" value="INTEGRASE"/>
    <property type="match status" value="1"/>
</dbReference>
<comment type="caution">
    <text evidence="12">The sequence shown here is derived from an EMBL/GenBank/DDBJ whole genome shotgun (WGS) entry which is preliminary data.</text>
</comment>
<dbReference type="AlphaFoldDB" id="A0A9K3KJH5"/>
<keyword evidence="7" id="KW-0695">RNA-directed DNA polymerase</keyword>
<dbReference type="OrthoDB" id="413361at2759"/>
<evidence type="ECO:0000313" key="12">
    <source>
        <dbReference type="EMBL" id="KAG7344884.1"/>
    </source>
</evidence>
<evidence type="ECO:0000256" key="8">
    <source>
        <dbReference type="ARBA" id="ARBA00022932"/>
    </source>
</evidence>
<protein>
    <submittedName>
        <fullName evidence="12">Integrase core domain containing protein</fullName>
    </submittedName>
</protein>
<dbReference type="GO" id="GO:0006310">
    <property type="term" value="P:DNA recombination"/>
    <property type="evidence" value="ECO:0007669"/>
    <property type="project" value="UniProtKB-KW"/>
</dbReference>
<evidence type="ECO:0000256" key="1">
    <source>
        <dbReference type="ARBA" id="ARBA00022722"/>
    </source>
</evidence>
<dbReference type="InterPro" id="IPR057670">
    <property type="entry name" value="SH3_retrovirus"/>
</dbReference>
<organism evidence="12 13">
    <name type="scientific">Nitzschia inconspicua</name>
    <dbReference type="NCBI Taxonomy" id="303405"/>
    <lineage>
        <taxon>Eukaryota</taxon>
        <taxon>Sar</taxon>
        <taxon>Stramenopiles</taxon>
        <taxon>Ochrophyta</taxon>
        <taxon>Bacillariophyta</taxon>
        <taxon>Bacillariophyceae</taxon>
        <taxon>Bacillariophycidae</taxon>
        <taxon>Bacillariales</taxon>
        <taxon>Bacillariaceae</taxon>
        <taxon>Nitzschia</taxon>
    </lineage>
</organism>
<evidence type="ECO:0000256" key="5">
    <source>
        <dbReference type="ARBA" id="ARBA00022842"/>
    </source>
</evidence>
<keyword evidence="2" id="KW-0479">Metal-binding</keyword>
<reference evidence="12" key="2">
    <citation type="submission" date="2021-04" db="EMBL/GenBank/DDBJ databases">
        <authorList>
            <person name="Podell S."/>
        </authorList>
    </citation>
    <scope>NUCLEOTIDE SEQUENCE</scope>
    <source>
        <strain evidence="12">Hildebrandi</strain>
    </source>
</reference>
<proteinExistence type="predicted"/>
<reference evidence="12" key="1">
    <citation type="journal article" date="2021" name="Sci. Rep.">
        <title>Diploid genomic architecture of Nitzschia inconspicua, an elite biomass production diatom.</title>
        <authorList>
            <person name="Oliver A."/>
            <person name="Podell S."/>
            <person name="Pinowska A."/>
            <person name="Traller J.C."/>
            <person name="Smith S.R."/>
            <person name="McClure R."/>
            <person name="Beliaev A."/>
            <person name="Bohutskyi P."/>
            <person name="Hill E.A."/>
            <person name="Rabines A."/>
            <person name="Zheng H."/>
            <person name="Allen L.Z."/>
            <person name="Kuo A."/>
            <person name="Grigoriev I.V."/>
            <person name="Allen A.E."/>
            <person name="Hazlebeck D."/>
            <person name="Allen E.E."/>
        </authorList>
    </citation>
    <scope>NUCLEOTIDE SEQUENCE</scope>
    <source>
        <strain evidence="12">Hildebrandi</strain>
    </source>
</reference>
<dbReference type="EMBL" id="JAGRRH010000022">
    <property type="protein sequence ID" value="KAG7344884.1"/>
    <property type="molecule type" value="Genomic_DNA"/>
</dbReference>
<keyword evidence="9" id="KW-0233">DNA recombination</keyword>
<dbReference type="GO" id="GO:0015074">
    <property type="term" value="P:DNA integration"/>
    <property type="evidence" value="ECO:0007669"/>
    <property type="project" value="UniProtKB-KW"/>
</dbReference>
<dbReference type="GO" id="GO:0046872">
    <property type="term" value="F:metal ion binding"/>
    <property type="evidence" value="ECO:0007669"/>
    <property type="project" value="UniProtKB-KW"/>
</dbReference>
<evidence type="ECO:0000259" key="11">
    <source>
        <dbReference type="PROSITE" id="PS50994"/>
    </source>
</evidence>
<name>A0A9K3KJH5_9STRA</name>
<evidence type="ECO:0000256" key="6">
    <source>
        <dbReference type="ARBA" id="ARBA00022908"/>
    </source>
</evidence>
<evidence type="ECO:0000313" key="13">
    <source>
        <dbReference type="Proteomes" id="UP000693970"/>
    </source>
</evidence>
<keyword evidence="1" id="KW-0540">Nuclease</keyword>
<feature type="compositionally biased region" description="Basic and acidic residues" evidence="10">
    <location>
        <begin position="248"/>
        <end position="257"/>
    </location>
</feature>
<evidence type="ECO:0000256" key="4">
    <source>
        <dbReference type="ARBA" id="ARBA00022801"/>
    </source>
</evidence>
<feature type="compositionally biased region" description="Acidic residues" evidence="10">
    <location>
        <begin position="259"/>
        <end position="271"/>
    </location>
</feature>
<evidence type="ECO:0000256" key="7">
    <source>
        <dbReference type="ARBA" id="ARBA00022918"/>
    </source>
</evidence>
<keyword evidence="8" id="KW-0548">Nucleotidyltransferase</keyword>
<dbReference type="InterPro" id="IPR001584">
    <property type="entry name" value="Integrase_cat-core"/>
</dbReference>
<keyword evidence="8" id="KW-0239">DNA-directed DNA polymerase</keyword>
<keyword evidence="13" id="KW-1185">Reference proteome</keyword>
<dbReference type="Proteomes" id="UP000693970">
    <property type="component" value="Unassembled WGS sequence"/>
</dbReference>
<keyword evidence="4" id="KW-0378">Hydrolase</keyword>
<evidence type="ECO:0000256" key="2">
    <source>
        <dbReference type="ARBA" id="ARBA00022723"/>
    </source>
</evidence>
<dbReference type="InterPro" id="IPR039537">
    <property type="entry name" value="Retrotran_Ty1/copia-like"/>
</dbReference>
<dbReference type="PANTHER" id="PTHR42648">
    <property type="entry name" value="TRANSPOSASE, PUTATIVE-RELATED"/>
    <property type="match status" value="1"/>
</dbReference>
<evidence type="ECO:0000256" key="3">
    <source>
        <dbReference type="ARBA" id="ARBA00022759"/>
    </source>
</evidence>
<dbReference type="PANTHER" id="PTHR42648:SF11">
    <property type="entry name" value="TRANSPOSON TY4-P GAG-POL POLYPROTEIN"/>
    <property type="match status" value="1"/>
</dbReference>
<feature type="region of interest" description="Disordered" evidence="10">
    <location>
        <begin position="232"/>
        <end position="271"/>
    </location>
</feature>
<keyword evidence="6" id="KW-0229">DNA integration</keyword>
<feature type="domain" description="Integrase catalytic" evidence="11">
    <location>
        <begin position="1"/>
        <end position="158"/>
    </location>
</feature>
<evidence type="ECO:0000256" key="10">
    <source>
        <dbReference type="SAM" id="MobiDB-lite"/>
    </source>
</evidence>
<dbReference type="GO" id="GO:0004519">
    <property type="term" value="F:endonuclease activity"/>
    <property type="evidence" value="ECO:0007669"/>
    <property type="project" value="UniProtKB-KW"/>
</dbReference>
<sequence length="271" mass="30643">MDTASINKPSMGSKKFWFLFVDGFSDHTISCFGKHKSDLMKVGIDMLLDLKTQNVMVKTIRCDNAGENKMLEQACKIQGLQIVFEYTAPGTPQQNGVVERKFATLFGKVRSMNNGAGLHDTFQQQLWAEEANCATDLECLLVKKTGDRTPHELFYGKVAPYGPYLRTFGEIGVARNITAVKGKLDDRGSPAIFLGYAKQHAGNVFRMLDIKTQHLRLSRNVQWLSQTYGEYKKPQIREDDQDDDHDSQDDHSVHNSEVENQDETNSQDDGW</sequence>
<dbReference type="GO" id="GO:0003964">
    <property type="term" value="F:RNA-directed DNA polymerase activity"/>
    <property type="evidence" value="ECO:0007669"/>
    <property type="project" value="UniProtKB-KW"/>
</dbReference>
<keyword evidence="5" id="KW-0460">Magnesium</keyword>
<evidence type="ECO:0000256" key="9">
    <source>
        <dbReference type="ARBA" id="ARBA00023172"/>
    </source>
</evidence>
<keyword evidence="3" id="KW-0255">Endonuclease</keyword>